<evidence type="ECO:0000313" key="2">
    <source>
        <dbReference type="Proteomes" id="UP001224674"/>
    </source>
</evidence>
<dbReference type="Pfam" id="PF10611">
    <property type="entry name" value="DUF2469"/>
    <property type="match status" value="1"/>
</dbReference>
<protein>
    <submittedName>
        <fullName evidence="1">DUF2469 family protein</fullName>
    </submittedName>
</protein>
<name>A0AAJ6AHE9_9MICC</name>
<gene>
    <name evidence="1" type="ORF">QDX21_01230</name>
</gene>
<evidence type="ECO:0000313" key="1">
    <source>
        <dbReference type="EMBL" id="WGH93471.1"/>
    </source>
</evidence>
<dbReference type="RefSeq" id="WP_279674968.1">
    <property type="nucleotide sequence ID" value="NZ_CP122566.1"/>
</dbReference>
<proteinExistence type="predicted"/>
<dbReference type="AlphaFoldDB" id="A0AAJ6AHE9"/>
<dbReference type="Proteomes" id="UP001224674">
    <property type="component" value="Chromosome"/>
</dbReference>
<keyword evidence="2" id="KW-1185">Reference proteome</keyword>
<organism evidence="1 2">
    <name type="scientific">Auritidibacter ignavus</name>
    <dbReference type="NCBI Taxonomy" id="678932"/>
    <lineage>
        <taxon>Bacteria</taxon>
        <taxon>Bacillati</taxon>
        <taxon>Actinomycetota</taxon>
        <taxon>Actinomycetes</taxon>
        <taxon>Micrococcales</taxon>
        <taxon>Micrococcaceae</taxon>
        <taxon>Auritidibacter</taxon>
    </lineage>
</organism>
<dbReference type="InterPro" id="IPR019592">
    <property type="entry name" value="DUF2469"/>
</dbReference>
<accession>A0AAJ6AHE9</accession>
<sequence length="113" mass="13486">MHDSEDDLEEYHATQELNLYKEYRDVLHLFTHIVETERRFYLTNHVELTTVEDKGQTYFEIYIEDGWVWDVFRPNRFIHNARVISFKDVNIEELPHQDLDVSTQAGLGPAPYA</sequence>
<reference evidence="1 2" key="1">
    <citation type="submission" date="2023-03" db="EMBL/GenBank/DDBJ databases">
        <title>Complete genome sequences of several Auritidibacter ignavus strains isolated from ear infections.</title>
        <authorList>
            <person name="Baehr T."/>
            <person name="Baumhoegger A.M."/>
        </authorList>
    </citation>
    <scope>NUCLEOTIDE SEQUENCE [LARGE SCALE GENOMIC DNA]</scope>
    <source>
        <strain evidence="1 2">BABAE-6</strain>
    </source>
</reference>
<dbReference type="EMBL" id="CP122566">
    <property type="protein sequence ID" value="WGH93471.1"/>
    <property type="molecule type" value="Genomic_DNA"/>
</dbReference>